<dbReference type="InterPro" id="IPR013087">
    <property type="entry name" value="Znf_C2H2_type"/>
</dbReference>
<proteinExistence type="predicted"/>
<evidence type="ECO:0000256" key="1">
    <source>
        <dbReference type="PROSITE-ProRule" id="PRU00042"/>
    </source>
</evidence>
<keyword evidence="1" id="KW-0479">Metal-binding</keyword>
<name>A0A1B6K741_9HEMI</name>
<accession>A0A1B6K741</accession>
<keyword evidence="1" id="KW-0862">Zinc</keyword>
<dbReference type="GO" id="GO:0008270">
    <property type="term" value="F:zinc ion binding"/>
    <property type="evidence" value="ECO:0007669"/>
    <property type="project" value="UniProtKB-KW"/>
</dbReference>
<sequence length="344" mass="39555">MVIFEDLQKLLLYQRLNLGYECDVCKRKFYNKLDHLHHMSNCKRVSEELKCSKCGKTFGHQKILHMHMQFHNLGKLAQFPAPAPPPSMNSKAMCEDVGLTNSDDNKKIASPIIAGNQETERITDTSLPDLPERQTVADVVENILRRNESNTVGNSLTPIKIFQSPKKSPSTSHKAKVRSKPVKKAIGLTKVKMEDCLRCDACSCIYIDDKDYYKHMRNFHQVDVTNNVPIPQQKPKRKCRSCCKQCRGAHCTSVKRPRATQRASNLIFKINMQNNIQDRWTRMVSQQLSEYPMPEFQSMPEFQPVPDIKPDPDEITIKPEPDLTHLLSQVEVKIKTEPEDDFYV</sequence>
<dbReference type="InterPro" id="IPR036236">
    <property type="entry name" value="Znf_C2H2_sf"/>
</dbReference>
<dbReference type="AlphaFoldDB" id="A0A1B6K741"/>
<keyword evidence="1" id="KW-0863">Zinc-finger</keyword>
<feature type="domain" description="C2H2-type" evidence="2">
    <location>
        <begin position="49"/>
        <end position="76"/>
    </location>
</feature>
<organism evidence="3">
    <name type="scientific">Homalodisca liturata</name>
    <dbReference type="NCBI Taxonomy" id="320908"/>
    <lineage>
        <taxon>Eukaryota</taxon>
        <taxon>Metazoa</taxon>
        <taxon>Ecdysozoa</taxon>
        <taxon>Arthropoda</taxon>
        <taxon>Hexapoda</taxon>
        <taxon>Insecta</taxon>
        <taxon>Pterygota</taxon>
        <taxon>Neoptera</taxon>
        <taxon>Paraneoptera</taxon>
        <taxon>Hemiptera</taxon>
        <taxon>Auchenorrhyncha</taxon>
        <taxon>Membracoidea</taxon>
        <taxon>Cicadellidae</taxon>
        <taxon>Cicadellinae</taxon>
        <taxon>Proconiini</taxon>
        <taxon>Homalodisca</taxon>
    </lineage>
</organism>
<dbReference type="PROSITE" id="PS50157">
    <property type="entry name" value="ZINC_FINGER_C2H2_2"/>
    <property type="match status" value="1"/>
</dbReference>
<dbReference type="SUPFAM" id="SSF57667">
    <property type="entry name" value="beta-beta-alpha zinc fingers"/>
    <property type="match status" value="1"/>
</dbReference>
<protein>
    <recommendedName>
        <fullName evidence="2">C2H2-type domain-containing protein</fullName>
    </recommendedName>
</protein>
<evidence type="ECO:0000259" key="2">
    <source>
        <dbReference type="PROSITE" id="PS50157"/>
    </source>
</evidence>
<dbReference type="SMART" id="SM00355">
    <property type="entry name" value="ZnF_C2H2"/>
    <property type="match status" value="3"/>
</dbReference>
<dbReference type="Gene3D" id="3.30.160.60">
    <property type="entry name" value="Classic Zinc Finger"/>
    <property type="match status" value="1"/>
</dbReference>
<evidence type="ECO:0000313" key="3">
    <source>
        <dbReference type="EMBL" id="JAT07273.1"/>
    </source>
</evidence>
<reference evidence="3" key="1">
    <citation type="submission" date="2015-11" db="EMBL/GenBank/DDBJ databases">
        <title>De novo transcriptome assembly of four potential Pierce s Disease insect vectors from Arizona vineyards.</title>
        <authorList>
            <person name="Tassone E.E."/>
        </authorList>
    </citation>
    <scope>NUCLEOTIDE SEQUENCE</scope>
</reference>
<dbReference type="EMBL" id="GECU01000434">
    <property type="protein sequence ID" value="JAT07273.1"/>
    <property type="molecule type" value="Transcribed_RNA"/>
</dbReference>
<dbReference type="PROSITE" id="PS00028">
    <property type="entry name" value="ZINC_FINGER_C2H2_1"/>
    <property type="match status" value="2"/>
</dbReference>
<gene>
    <name evidence="3" type="ORF">g.30797</name>
</gene>